<accession>A0ABU9IAY4</accession>
<comment type="caution">
    <text evidence="1">The sequence shown here is derived from an EMBL/GenBank/DDBJ whole genome shotgun (WGS) entry which is preliminary data.</text>
</comment>
<organism evidence="1 2">
    <name type="scientific">Aurantiacibacter gilvus</name>
    <dbReference type="NCBI Taxonomy" id="3139141"/>
    <lineage>
        <taxon>Bacteria</taxon>
        <taxon>Pseudomonadati</taxon>
        <taxon>Pseudomonadota</taxon>
        <taxon>Alphaproteobacteria</taxon>
        <taxon>Sphingomonadales</taxon>
        <taxon>Erythrobacteraceae</taxon>
        <taxon>Aurantiacibacter</taxon>
    </lineage>
</organism>
<dbReference type="EMBL" id="JBBYHV010000001">
    <property type="protein sequence ID" value="MEL1249575.1"/>
    <property type="molecule type" value="Genomic_DNA"/>
</dbReference>
<sequence>MTMTNELQNKLVAGFAALAVTITLLVSSFANPNATSFVGLLA</sequence>
<evidence type="ECO:0000313" key="2">
    <source>
        <dbReference type="Proteomes" id="UP001497045"/>
    </source>
</evidence>
<evidence type="ECO:0000313" key="1">
    <source>
        <dbReference type="EMBL" id="MEL1249575.1"/>
    </source>
</evidence>
<proteinExistence type="predicted"/>
<keyword evidence="2" id="KW-1185">Reference proteome</keyword>
<dbReference type="Proteomes" id="UP001497045">
    <property type="component" value="Unassembled WGS sequence"/>
</dbReference>
<protein>
    <submittedName>
        <fullName evidence="1">Uncharacterized protein</fullName>
    </submittedName>
</protein>
<reference evidence="1 2" key="1">
    <citation type="submission" date="2024-04" db="EMBL/GenBank/DDBJ databases">
        <title>Aurantiacibacter sp. DGU6 16S ribosomal RNA gene Genome sequencing and assembly.</title>
        <authorList>
            <person name="Park S."/>
        </authorList>
    </citation>
    <scope>NUCLEOTIDE SEQUENCE [LARGE SCALE GENOMIC DNA]</scope>
    <source>
        <strain evidence="1 2">DGU6</strain>
    </source>
</reference>
<gene>
    <name evidence="1" type="ORF">AAEO60_02705</name>
</gene>
<name>A0ABU9IAY4_9SPHN</name>
<dbReference type="RefSeq" id="WP_341672110.1">
    <property type="nucleotide sequence ID" value="NZ_JBBYHV010000001.1"/>
</dbReference>